<proteinExistence type="predicted"/>
<accession>A0ABD2XA67</accession>
<dbReference type="Pfam" id="PF01753">
    <property type="entry name" value="zf-MYND"/>
    <property type="match status" value="1"/>
</dbReference>
<name>A0ABD2XA67_9HYME</name>
<dbReference type="SUPFAM" id="SSF144232">
    <property type="entry name" value="HIT/MYND zinc finger-like"/>
    <property type="match status" value="1"/>
</dbReference>
<gene>
    <name evidence="10" type="ORF">TKK_005091</name>
</gene>
<protein>
    <recommendedName>
        <fullName evidence="12">MYND-type domain-containing protein</fullName>
    </recommendedName>
</protein>
<evidence type="ECO:0000256" key="4">
    <source>
        <dbReference type="ARBA" id="ARBA00022723"/>
    </source>
</evidence>
<dbReference type="GO" id="GO:0008757">
    <property type="term" value="F:S-adenosylmethionine-dependent methyltransferase activity"/>
    <property type="evidence" value="ECO:0007669"/>
    <property type="project" value="UniProtKB-ARBA"/>
</dbReference>
<dbReference type="PANTHER" id="PTHR46165:SF2">
    <property type="entry name" value="SET AND MYND DOMAIN-CONTAINING PROTEIN 4"/>
    <property type="match status" value="1"/>
</dbReference>
<keyword evidence="6" id="KW-0862">Zinc</keyword>
<dbReference type="CDD" id="cd20071">
    <property type="entry name" value="SET_SMYD"/>
    <property type="match status" value="1"/>
</dbReference>
<dbReference type="GO" id="GO:0008170">
    <property type="term" value="F:N-methyltransferase activity"/>
    <property type="evidence" value="ECO:0007669"/>
    <property type="project" value="UniProtKB-ARBA"/>
</dbReference>
<comment type="caution">
    <text evidence="10">The sequence shown here is derived from an EMBL/GenBank/DDBJ whole genome shotgun (WGS) entry which is preliminary data.</text>
</comment>
<dbReference type="GO" id="GO:0032259">
    <property type="term" value="P:methylation"/>
    <property type="evidence" value="ECO:0007669"/>
    <property type="project" value="UniProtKB-KW"/>
</dbReference>
<dbReference type="AlphaFoldDB" id="A0ABD2XA67"/>
<keyword evidence="2" id="KW-0808">Transferase</keyword>
<dbReference type="GO" id="GO:0008276">
    <property type="term" value="F:protein methyltransferase activity"/>
    <property type="evidence" value="ECO:0007669"/>
    <property type="project" value="UniProtKB-ARBA"/>
</dbReference>
<dbReference type="InterPro" id="IPR046341">
    <property type="entry name" value="SET_dom_sf"/>
</dbReference>
<dbReference type="Proteomes" id="UP001627154">
    <property type="component" value="Unassembled WGS sequence"/>
</dbReference>
<feature type="domain" description="SET" evidence="8">
    <location>
        <begin position="393"/>
        <end position="499"/>
    </location>
</feature>
<dbReference type="GO" id="GO:0008270">
    <property type="term" value="F:zinc ion binding"/>
    <property type="evidence" value="ECO:0007669"/>
    <property type="project" value="UniProtKB-KW"/>
</dbReference>
<evidence type="ECO:0000313" key="11">
    <source>
        <dbReference type="Proteomes" id="UP001627154"/>
    </source>
</evidence>
<evidence type="ECO:0000256" key="6">
    <source>
        <dbReference type="ARBA" id="ARBA00022833"/>
    </source>
</evidence>
<dbReference type="Gene3D" id="2.170.270.10">
    <property type="entry name" value="SET domain"/>
    <property type="match status" value="1"/>
</dbReference>
<organism evidence="10 11">
    <name type="scientific">Trichogramma kaykai</name>
    <dbReference type="NCBI Taxonomy" id="54128"/>
    <lineage>
        <taxon>Eukaryota</taxon>
        <taxon>Metazoa</taxon>
        <taxon>Ecdysozoa</taxon>
        <taxon>Arthropoda</taxon>
        <taxon>Hexapoda</taxon>
        <taxon>Insecta</taxon>
        <taxon>Pterygota</taxon>
        <taxon>Neoptera</taxon>
        <taxon>Endopterygota</taxon>
        <taxon>Hymenoptera</taxon>
        <taxon>Apocrita</taxon>
        <taxon>Proctotrupomorpha</taxon>
        <taxon>Chalcidoidea</taxon>
        <taxon>Trichogrammatidae</taxon>
        <taxon>Trichogramma</taxon>
    </lineage>
</organism>
<dbReference type="InterPro" id="IPR001214">
    <property type="entry name" value="SET_dom"/>
</dbReference>
<dbReference type="InterPro" id="IPR052097">
    <property type="entry name" value="SET-MYND_domain_protein"/>
</dbReference>
<evidence type="ECO:0000256" key="3">
    <source>
        <dbReference type="ARBA" id="ARBA00022691"/>
    </source>
</evidence>
<evidence type="ECO:0000256" key="7">
    <source>
        <dbReference type="PROSITE-ProRule" id="PRU00134"/>
    </source>
</evidence>
<evidence type="ECO:0008006" key="12">
    <source>
        <dbReference type="Google" id="ProtNLM"/>
    </source>
</evidence>
<keyword evidence="3" id="KW-0949">S-adenosyl-L-methionine</keyword>
<keyword evidence="1" id="KW-0489">Methyltransferase</keyword>
<keyword evidence="11" id="KW-1185">Reference proteome</keyword>
<keyword evidence="5 7" id="KW-0863">Zinc-finger</keyword>
<evidence type="ECO:0000256" key="1">
    <source>
        <dbReference type="ARBA" id="ARBA00022603"/>
    </source>
</evidence>
<reference evidence="10 11" key="1">
    <citation type="journal article" date="2024" name="bioRxiv">
        <title>A reference genome for Trichogramma kaykai: A tiny desert-dwelling parasitoid wasp with competing sex-ratio distorters.</title>
        <authorList>
            <person name="Culotta J."/>
            <person name="Lindsey A.R."/>
        </authorList>
    </citation>
    <scope>NUCLEOTIDE SEQUENCE [LARGE SCALE GENOMIC DNA]</scope>
    <source>
        <strain evidence="10 11">KSX58</strain>
    </source>
</reference>
<dbReference type="Gene3D" id="6.10.140.2220">
    <property type="match status" value="1"/>
</dbReference>
<keyword evidence="4" id="KW-0479">Metal-binding</keyword>
<dbReference type="Pfam" id="PF00856">
    <property type="entry name" value="SET"/>
    <property type="match status" value="1"/>
</dbReference>
<dbReference type="PROSITE" id="PS50865">
    <property type="entry name" value="ZF_MYND_2"/>
    <property type="match status" value="1"/>
</dbReference>
<dbReference type="PANTHER" id="PTHR46165">
    <property type="entry name" value="SET AND MYND DOMAIN-CONTAINING PROTEIN 4"/>
    <property type="match status" value="1"/>
</dbReference>
<evidence type="ECO:0000313" key="10">
    <source>
        <dbReference type="EMBL" id="KAL3401728.1"/>
    </source>
</evidence>
<dbReference type="SUPFAM" id="SSF82199">
    <property type="entry name" value="SET domain"/>
    <property type="match status" value="1"/>
</dbReference>
<dbReference type="InterPro" id="IPR002893">
    <property type="entry name" value="Znf_MYND"/>
</dbReference>
<dbReference type="PROSITE" id="PS50280">
    <property type="entry name" value="SET"/>
    <property type="match status" value="1"/>
</dbReference>
<sequence length="633" mass="73292">MGDQEKSLFENLNIHKKTFLRAWKLKPIQEYKNASIADNLRKEGNRLFINNEHNHRMHYQILEHYCKSLAFAPMGSKEFVFANANLSAFLVHVKKYEECIDVIDSTLGMTKSLILKIKLLCRKMECLKQLGSHDYKKVLDEAKESLTKLDKDELTQGTYYVSKSEKACKLMSILNSNNYQINVAKSTQFHQEPDDVEAAISVNYNDKFGTHLIAKRLFKPGKIIFVDQVYDTVLDAKKKYTNCSYCFKILWKAIPCNKCNNTLYCSTNCQEEAWSKYHDTECSLIPQISLVAPGFINSYHLCVRLLVKGLKETKKISILKNKVEHILKGDAQDNNNKVKKFMKNNFESVYTLKASLSNNFISRNQSDAIYVGVWMAIVCFVKHSFLNEQIQLKSLKSFMIDEDVIFLAKLLLNLCSIKDQYGLKYQEVQNGCLLCDEFEKYSESYVDDTNESFCMSPLTSLINHSCQPNAMYTYLNNRKIAVVALGRIKKNSQIFINYIPQFFNLEVKYRHEELKKFNLICDCNICEINMPQLGIPWRLYPSHLYVMAETIQNKTFMKIVEKCKDIFWVLTAGGYLNRDAIPVLSKAITEASISLPQPNILSYYLQNLLQNIILHVHGIKFEKFYENCNTVRS</sequence>
<evidence type="ECO:0000256" key="5">
    <source>
        <dbReference type="ARBA" id="ARBA00022771"/>
    </source>
</evidence>
<evidence type="ECO:0000259" key="8">
    <source>
        <dbReference type="PROSITE" id="PS50280"/>
    </source>
</evidence>
<evidence type="ECO:0000256" key="2">
    <source>
        <dbReference type="ARBA" id="ARBA00022679"/>
    </source>
</evidence>
<dbReference type="PROSITE" id="PS01360">
    <property type="entry name" value="ZF_MYND_1"/>
    <property type="match status" value="1"/>
</dbReference>
<dbReference type="EMBL" id="JBJJXI010000043">
    <property type="protein sequence ID" value="KAL3401728.1"/>
    <property type="molecule type" value="Genomic_DNA"/>
</dbReference>
<evidence type="ECO:0000259" key="9">
    <source>
        <dbReference type="PROSITE" id="PS50865"/>
    </source>
</evidence>
<feature type="domain" description="MYND-type" evidence="9">
    <location>
        <begin position="243"/>
        <end position="282"/>
    </location>
</feature>